<dbReference type="AlphaFoldDB" id="A0A378UC22"/>
<name>A0A378UC22_MORLA</name>
<gene>
    <name evidence="2" type="ORF">NCTC7911_03107</name>
</gene>
<evidence type="ECO:0000313" key="2">
    <source>
        <dbReference type="EMBL" id="STZ74926.1"/>
    </source>
</evidence>
<keyword evidence="1" id="KW-1133">Transmembrane helix</keyword>
<proteinExistence type="predicted"/>
<evidence type="ECO:0000256" key="1">
    <source>
        <dbReference type="SAM" id="Phobius"/>
    </source>
</evidence>
<keyword evidence="1" id="KW-0812">Transmembrane</keyword>
<feature type="transmembrane region" description="Helical" evidence="1">
    <location>
        <begin position="26"/>
        <end position="49"/>
    </location>
</feature>
<protein>
    <submittedName>
        <fullName evidence="2">Uncharacterized protein</fullName>
    </submittedName>
</protein>
<keyword evidence="3" id="KW-1185">Reference proteome</keyword>
<sequence length="75" mass="8904">MDKEKNIKIIVKTKSESEAAARQKDFLLSFLLIFDLNVFSLICQISLLVRKTPFYSTCHCYYACHRYLLRSFYNL</sequence>
<evidence type="ECO:0000313" key="3">
    <source>
        <dbReference type="Proteomes" id="UP000254107"/>
    </source>
</evidence>
<accession>A0A378UC22</accession>
<dbReference type="Proteomes" id="UP000254107">
    <property type="component" value="Unassembled WGS sequence"/>
</dbReference>
<reference evidence="2 3" key="1">
    <citation type="submission" date="2018-06" db="EMBL/GenBank/DDBJ databases">
        <authorList>
            <consortium name="Pathogen Informatics"/>
            <person name="Doyle S."/>
        </authorList>
    </citation>
    <scope>NUCLEOTIDE SEQUENCE [LARGE SCALE GENOMIC DNA]</scope>
    <source>
        <strain evidence="2 3">NCTC7911</strain>
    </source>
</reference>
<keyword evidence="1" id="KW-0472">Membrane</keyword>
<dbReference type="EMBL" id="UGQC01000005">
    <property type="protein sequence ID" value="STZ74926.1"/>
    <property type="molecule type" value="Genomic_DNA"/>
</dbReference>
<organism evidence="2 3">
    <name type="scientific">Moraxella lacunata</name>
    <dbReference type="NCBI Taxonomy" id="477"/>
    <lineage>
        <taxon>Bacteria</taxon>
        <taxon>Pseudomonadati</taxon>
        <taxon>Pseudomonadota</taxon>
        <taxon>Gammaproteobacteria</taxon>
        <taxon>Moraxellales</taxon>
        <taxon>Moraxellaceae</taxon>
        <taxon>Moraxella</taxon>
    </lineage>
</organism>